<evidence type="ECO:0000313" key="2">
    <source>
        <dbReference type="Proteomes" id="UP000001194"/>
    </source>
</evidence>
<sequence>MVIKEVASNDIILESVCNHFTTIYHKLKHFCHSGLSIGYNLQKRTVVLAIWVKNVAEAPTDPVEIIVAMAVASMVAVTYEITRKHDCQKTFAALQHVTRTCDNLCLTKGQDGGKLSGSNVLYFFENTCGEVVIMLAFHFEH</sequence>
<gene>
    <name evidence="1" type="ORF">LACBIDRAFT_332049</name>
</gene>
<keyword evidence="2" id="KW-1185">Reference proteome</keyword>
<dbReference type="HOGENOM" id="CLU_1825620_0_0_1"/>
<dbReference type="GeneID" id="6082181"/>
<dbReference type="AlphaFoldDB" id="B0DRE8"/>
<dbReference type="RefSeq" id="XP_001886482.1">
    <property type="nucleotide sequence ID" value="XM_001886447.1"/>
</dbReference>
<reference evidence="1 2" key="1">
    <citation type="journal article" date="2008" name="Nature">
        <title>The genome of Laccaria bicolor provides insights into mycorrhizal symbiosis.</title>
        <authorList>
            <person name="Martin F."/>
            <person name="Aerts A."/>
            <person name="Ahren D."/>
            <person name="Brun A."/>
            <person name="Danchin E.G.J."/>
            <person name="Duchaussoy F."/>
            <person name="Gibon J."/>
            <person name="Kohler A."/>
            <person name="Lindquist E."/>
            <person name="Pereda V."/>
            <person name="Salamov A."/>
            <person name="Shapiro H.J."/>
            <person name="Wuyts J."/>
            <person name="Blaudez D."/>
            <person name="Buee M."/>
            <person name="Brokstein P."/>
            <person name="Canbaeck B."/>
            <person name="Cohen D."/>
            <person name="Courty P.E."/>
            <person name="Coutinho P.M."/>
            <person name="Delaruelle C."/>
            <person name="Detter J.C."/>
            <person name="Deveau A."/>
            <person name="DiFazio S."/>
            <person name="Duplessis S."/>
            <person name="Fraissinet-Tachet L."/>
            <person name="Lucic E."/>
            <person name="Frey-Klett P."/>
            <person name="Fourrey C."/>
            <person name="Feussner I."/>
            <person name="Gay G."/>
            <person name="Grimwood J."/>
            <person name="Hoegger P.J."/>
            <person name="Jain P."/>
            <person name="Kilaru S."/>
            <person name="Labbe J."/>
            <person name="Lin Y.C."/>
            <person name="Legue V."/>
            <person name="Le Tacon F."/>
            <person name="Marmeisse R."/>
            <person name="Melayah D."/>
            <person name="Montanini B."/>
            <person name="Muratet M."/>
            <person name="Nehls U."/>
            <person name="Niculita-Hirzel H."/>
            <person name="Oudot-Le Secq M.P."/>
            <person name="Peter M."/>
            <person name="Quesneville H."/>
            <person name="Rajashekar B."/>
            <person name="Reich M."/>
            <person name="Rouhier N."/>
            <person name="Schmutz J."/>
            <person name="Yin T."/>
            <person name="Chalot M."/>
            <person name="Henrissat B."/>
            <person name="Kuees U."/>
            <person name="Lucas S."/>
            <person name="Van de Peer Y."/>
            <person name="Podila G.K."/>
            <person name="Polle A."/>
            <person name="Pukkila P.J."/>
            <person name="Richardson P.M."/>
            <person name="Rouze P."/>
            <person name="Sanders I.R."/>
            <person name="Stajich J.E."/>
            <person name="Tunlid A."/>
            <person name="Tuskan G."/>
            <person name="Grigoriev I.V."/>
        </authorList>
    </citation>
    <scope>NUCLEOTIDE SEQUENCE [LARGE SCALE GENOMIC DNA]</scope>
    <source>
        <strain evidence="2">S238N-H82 / ATCC MYA-4686</strain>
    </source>
</reference>
<protein>
    <submittedName>
        <fullName evidence="1">Predicted protein</fullName>
    </submittedName>
</protein>
<accession>B0DRE8</accession>
<dbReference type="Proteomes" id="UP000001194">
    <property type="component" value="Unassembled WGS sequence"/>
</dbReference>
<dbReference type="KEGG" id="lbc:LACBIDRAFT_332049"/>
<evidence type="ECO:0000313" key="1">
    <source>
        <dbReference type="EMBL" id="EDR02772.1"/>
    </source>
</evidence>
<dbReference type="EMBL" id="DS547128">
    <property type="protein sequence ID" value="EDR02772.1"/>
    <property type="molecule type" value="Genomic_DNA"/>
</dbReference>
<name>B0DRE8_LACBS</name>
<proteinExistence type="predicted"/>
<dbReference type="InParanoid" id="B0DRE8"/>
<organism evidence="2">
    <name type="scientific">Laccaria bicolor (strain S238N-H82 / ATCC MYA-4686)</name>
    <name type="common">Bicoloured deceiver</name>
    <name type="synonym">Laccaria laccata var. bicolor</name>
    <dbReference type="NCBI Taxonomy" id="486041"/>
    <lineage>
        <taxon>Eukaryota</taxon>
        <taxon>Fungi</taxon>
        <taxon>Dikarya</taxon>
        <taxon>Basidiomycota</taxon>
        <taxon>Agaricomycotina</taxon>
        <taxon>Agaricomycetes</taxon>
        <taxon>Agaricomycetidae</taxon>
        <taxon>Agaricales</taxon>
        <taxon>Agaricineae</taxon>
        <taxon>Hydnangiaceae</taxon>
        <taxon>Laccaria</taxon>
    </lineage>
</organism>